<proteinExistence type="predicted"/>
<protein>
    <submittedName>
        <fullName evidence="1">Alternative protein KIAA0319L</fullName>
    </submittedName>
</protein>
<name>L8EB66_HUMAN</name>
<gene>
    <name evidence="1" type="primary">KIAA0319L</name>
</gene>
<organism evidence="1">
    <name type="scientific">Homo sapiens</name>
    <name type="common">Human</name>
    <dbReference type="NCBI Taxonomy" id="9606"/>
    <lineage>
        <taxon>Eukaryota</taxon>
        <taxon>Metazoa</taxon>
        <taxon>Chordata</taxon>
        <taxon>Craniata</taxon>
        <taxon>Vertebrata</taxon>
        <taxon>Euteleostomi</taxon>
        <taxon>Mammalia</taxon>
        <taxon>Eutheria</taxon>
        <taxon>Euarchontoglires</taxon>
        <taxon>Primates</taxon>
        <taxon>Haplorrhini</taxon>
        <taxon>Catarrhini</taxon>
        <taxon>Hominidae</taxon>
        <taxon>Homo</taxon>
    </lineage>
</organism>
<sequence length="46" mass="5180">MIMASPAMSGHSAQAAKGKWWRCRVLEHQPYSSLRCKKETTLTSSQ</sequence>
<reference evidence="1" key="1">
    <citation type="journal article" date="2013" name="PLoS ONE">
        <title>Direct detection of alternative open reading frames translation products in human significantly expands the proteome.</title>
        <authorList>
            <person name="Vanderperre B."/>
            <person name="Lucier J.-F."/>
            <person name="Motard J."/>
            <person name="Tremblay G."/>
            <person name="Vanderperre S."/>
            <person name="Wisztorski M."/>
            <person name="Salzet M."/>
            <person name="Boisvert F.-M."/>
            <person name="Roucou X."/>
        </authorList>
    </citation>
    <scope>NUCLEOTIDE SEQUENCE</scope>
</reference>
<dbReference type="AlphaFoldDB" id="L8EB66"/>
<evidence type="ECO:0000313" key="1">
    <source>
        <dbReference type="EMBL" id="CCQ43723.1"/>
    </source>
</evidence>
<dbReference type="EMBL" id="HF584226">
    <property type="protein sequence ID" value="CCQ43723.1"/>
    <property type="molecule type" value="Genomic_DNA"/>
</dbReference>
<dbReference type="OrthoDB" id="536372at2759"/>
<accession>L8EB66</accession>
<dbReference type="ChiTaRS" id="KIAA0319L">
    <property type="organism name" value="human"/>
</dbReference>